<keyword evidence="8" id="KW-1185">Reference proteome</keyword>
<dbReference type="InterPro" id="IPR016156">
    <property type="entry name" value="FAD/NAD-linked_Rdtase_dimer_sf"/>
</dbReference>
<dbReference type="InterPro" id="IPR028202">
    <property type="entry name" value="Reductase_C"/>
</dbReference>
<feature type="domain" description="Reductase C-terminal" evidence="6">
    <location>
        <begin position="320"/>
        <end position="387"/>
    </location>
</feature>
<dbReference type="Gene3D" id="3.30.390.30">
    <property type="match status" value="1"/>
</dbReference>
<evidence type="ECO:0000259" key="5">
    <source>
        <dbReference type="Pfam" id="PF07992"/>
    </source>
</evidence>
<gene>
    <name evidence="7" type="ORF">VSH64_25900</name>
</gene>
<feature type="domain" description="FAD/NAD(P)-binding" evidence="5">
    <location>
        <begin position="1"/>
        <end position="294"/>
    </location>
</feature>
<dbReference type="InterPro" id="IPR050446">
    <property type="entry name" value="FAD-oxidoreductase/Apoptosis"/>
</dbReference>
<dbReference type="PANTHER" id="PTHR43557">
    <property type="entry name" value="APOPTOSIS-INDUCING FACTOR 1"/>
    <property type="match status" value="1"/>
</dbReference>
<name>A0ABZ1HXN0_9PSEU</name>
<evidence type="ECO:0000256" key="2">
    <source>
        <dbReference type="ARBA" id="ARBA00022630"/>
    </source>
</evidence>
<protein>
    <submittedName>
        <fullName evidence="7">FAD-dependent oxidoreductase</fullName>
    </submittedName>
</protein>
<keyword evidence="3" id="KW-0274">FAD</keyword>
<dbReference type="SUPFAM" id="SSF51905">
    <property type="entry name" value="FAD/NAD(P)-binding domain"/>
    <property type="match status" value="1"/>
</dbReference>
<dbReference type="InterPro" id="IPR036188">
    <property type="entry name" value="FAD/NAD-bd_sf"/>
</dbReference>
<dbReference type="EMBL" id="CP142149">
    <property type="protein sequence ID" value="WSE26312.1"/>
    <property type="molecule type" value="Genomic_DNA"/>
</dbReference>
<evidence type="ECO:0000256" key="1">
    <source>
        <dbReference type="ARBA" id="ARBA00001974"/>
    </source>
</evidence>
<dbReference type="Gene3D" id="3.50.50.60">
    <property type="entry name" value="FAD/NAD(P)-binding domain"/>
    <property type="match status" value="2"/>
</dbReference>
<evidence type="ECO:0000313" key="8">
    <source>
        <dbReference type="Proteomes" id="UP001330812"/>
    </source>
</evidence>
<dbReference type="Proteomes" id="UP001330812">
    <property type="component" value="Chromosome"/>
</dbReference>
<evidence type="ECO:0000256" key="4">
    <source>
        <dbReference type="ARBA" id="ARBA00023002"/>
    </source>
</evidence>
<dbReference type="PRINTS" id="PR00411">
    <property type="entry name" value="PNDRDTASEI"/>
</dbReference>
<evidence type="ECO:0000256" key="3">
    <source>
        <dbReference type="ARBA" id="ARBA00022827"/>
    </source>
</evidence>
<dbReference type="PRINTS" id="PR00368">
    <property type="entry name" value="FADPNR"/>
</dbReference>
<organism evidence="7 8">
    <name type="scientific">Amycolatopsis rhabdoformis</name>
    <dbReference type="NCBI Taxonomy" id="1448059"/>
    <lineage>
        <taxon>Bacteria</taxon>
        <taxon>Bacillati</taxon>
        <taxon>Actinomycetota</taxon>
        <taxon>Actinomycetes</taxon>
        <taxon>Pseudonocardiales</taxon>
        <taxon>Pseudonocardiaceae</taxon>
        <taxon>Amycolatopsis</taxon>
    </lineage>
</organism>
<dbReference type="PANTHER" id="PTHR43557:SF2">
    <property type="entry name" value="RIESKE DOMAIN-CONTAINING PROTEIN-RELATED"/>
    <property type="match status" value="1"/>
</dbReference>
<accession>A0ABZ1HXN0</accession>
<comment type="cofactor">
    <cofactor evidence="1">
        <name>FAD</name>
        <dbReference type="ChEBI" id="CHEBI:57692"/>
    </cofactor>
</comment>
<reference evidence="7 8" key="1">
    <citation type="journal article" date="2015" name="Int. J. Syst. Evol. Microbiol.">
        <title>Amycolatopsis rhabdoformis sp. nov., an actinomycete isolated from a tropical forest soil.</title>
        <authorList>
            <person name="Souza W.R."/>
            <person name="Silva R.E."/>
            <person name="Goodfellow M."/>
            <person name="Busarakam K."/>
            <person name="Figueiro F.S."/>
            <person name="Ferreira D."/>
            <person name="Rodrigues-Filho E."/>
            <person name="Moraes L.A.B."/>
            <person name="Zucchi T.D."/>
        </authorList>
    </citation>
    <scope>NUCLEOTIDE SEQUENCE [LARGE SCALE GENOMIC DNA]</scope>
    <source>
        <strain evidence="7 8">NCIMB 14900</strain>
    </source>
</reference>
<proteinExistence type="predicted"/>
<dbReference type="Pfam" id="PF14759">
    <property type="entry name" value="Reductase_C"/>
    <property type="match status" value="1"/>
</dbReference>
<dbReference type="Pfam" id="PF07992">
    <property type="entry name" value="Pyr_redox_2"/>
    <property type="match status" value="1"/>
</dbReference>
<dbReference type="SUPFAM" id="SSF55424">
    <property type="entry name" value="FAD/NAD-linked reductases, dimerisation (C-terminal) domain"/>
    <property type="match status" value="1"/>
</dbReference>
<dbReference type="RefSeq" id="WP_326565280.1">
    <property type="nucleotide sequence ID" value="NZ_CP142149.1"/>
</dbReference>
<keyword evidence="2" id="KW-0285">Flavoprotein</keyword>
<evidence type="ECO:0000313" key="7">
    <source>
        <dbReference type="EMBL" id="WSE26312.1"/>
    </source>
</evidence>
<dbReference type="InterPro" id="IPR023753">
    <property type="entry name" value="FAD/NAD-binding_dom"/>
</dbReference>
<keyword evidence="4" id="KW-0560">Oxidoreductase</keyword>
<evidence type="ECO:0000259" key="6">
    <source>
        <dbReference type="Pfam" id="PF14759"/>
    </source>
</evidence>
<sequence length="395" mass="41356">MRIVIAGGGLAGVSVCRELRARGFGGEVVLLDREAGLPYDRPPLSKQLLKGTAEPEDILLPDAARLAEYEVDHRAGVTVSGLGDRVVALADGAEVPFDGLVIATGAAARRVPGQPDVAGIHPLRTLADALALRGHLATARDLVVIGGGFIGLEVAAAAVGQGVATTVVERDEVPLAHAIGPVAGGWMTDLHRDHGVRFACGTEVSGFTVTDGRVRGVDLADGEHLPADVVVVGVGAAPVTGWLGDAVPVADGVVCDAGLRAAPRIYAAGDVARWQHPRFGSIRAEHWTTAVDHARTVATNLLAELETGVPGGKEAAEVPYFWTDQYDTKLQLAGWAGGHDRREVVEDGRALLYGRGNRLVAALALNRPAFVARHRRAIAAGVSWREATEAVRRSR</sequence>